<reference evidence="1 2" key="1">
    <citation type="submission" date="2015-09" db="EMBL/GenBank/DDBJ databases">
        <authorList>
            <consortium name="Pathogen Informatics"/>
        </authorList>
    </citation>
    <scope>NUCLEOTIDE SEQUENCE [LARGE SCALE GENOMIC DNA]</scope>
    <source>
        <strain evidence="1 2">2789STDY5834855</strain>
    </source>
</reference>
<dbReference type="AlphaFoldDB" id="A0A174C6D1"/>
<dbReference type="Gene3D" id="3.90.79.10">
    <property type="entry name" value="Nucleoside Triphosphate Pyrophosphohydrolase"/>
    <property type="match status" value="1"/>
</dbReference>
<evidence type="ECO:0000313" key="1">
    <source>
        <dbReference type="EMBL" id="CUO08493.1"/>
    </source>
</evidence>
<dbReference type="RefSeq" id="WP_055276099.1">
    <property type="nucleotide sequence ID" value="NZ_CYZV01000013.1"/>
</dbReference>
<sequence length="124" mass="14627">MGKVVRCSIIIYDDFDNVLIAERGKKNERTWGIFGKEIKGKETDEKCINKAIDKDLKCTIFDLKPFKDYTLENNDILRVFTGTVKEYITCHKTISNTKWIAKNKLNDYNFNEEELKILQDFFMN</sequence>
<evidence type="ECO:0000313" key="2">
    <source>
        <dbReference type="Proteomes" id="UP000095558"/>
    </source>
</evidence>
<protein>
    <submittedName>
        <fullName evidence="1">Mutator mutT-like protein</fullName>
    </submittedName>
</protein>
<dbReference type="Proteomes" id="UP000095558">
    <property type="component" value="Unassembled WGS sequence"/>
</dbReference>
<gene>
    <name evidence="1" type="ORF">ERS852470_01394</name>
</gene>
<dbReference type="OrthoDB" id="1936118at2"/>
<dbReference type="EMBL" id="CYZV01000013">
    <property type="protein sequence ID" value="CUO08493.1"/>
    <property type="molecule type" value="Genomic_DNA"/>
</dbReference>
<organism evidence="1 2">
    <name type="scientific">Clostridium disporicum</name>
    <dbReference type="NCBI Taxonomy" id="84024"/>
    <lineage>
        <taxon>Bacteria</taxon>
        <taxon>Bacillati</taxon>
        <taxon>Bacillota</taxon>
        <taxon>Clostridia</taxon>
        <taxon>Eubacteriales</taxon>
        <taxon>Clostridiaceae</taxon>
        <taxon>Clostridium</taxon>
    </lineage>
</organism>
<proteinExistence type="predicted"/>
<name>A0A174C6D1_9CLOT</name>
<accession>A0A174C6D1</accession>